<dbReference type="Proteomes" id="UP000002630">
    <property type="component" value="Unassembled WGS sequence"/>
</dbReference>
<dbReference type="EMBL" id="FN649760">
    <property type="protein sequence ID" value="CBN76085.1"/>
    <property type="molecule type" value="Genomic_DNA"/>
</dbReference>
<feature type="region of interest" description="Disordered" evidence="1">
    <location>
        <begin position="109"/>
        <end position="140"/>
    </location>
</feature>
<feature type="transmembrane region" description="Helical" evidence="2">
    <location>
        <begin position="61"/>
        <end position="85"/>
    </location>
</feature>
<feature type="compositionally biased region" description="Gly residues" evidence="1">
    <location>
        <begin position="125"/>
        <end position="140"/>
    </location>
</feature>
<organism evidence="3 4">
    <name type="scientific">Ectocarpus siliculosus</name>
    <name type="common">Brown alga</name>
    <name type="synonym">Conferva siliculosa</name>
    <dbReference type="NCBI Taxonomy" id="2880"/>
    <lineage>
        <taxon>Eukaryota</taxon>
        <taxon>Sar</taxon>
        <taxon>Stramenopiles</taxon>
        <taxon>Ochrophyta</taxon>
        <taxon>PX clade</taxon>
        <taxon>Phaeophyceae</taxon>
        <taxon>Ectocarpales</taxon>
        <taxon>Ectocarpaceae</taxon>
        <taxon>Ectocarpus</taxon>
    </lineage>
</organism>
<keyword evidence="2" id="KW-0812">Transmembrane</keyword>
<sequence>MEFPDTSPANHTRRCRQNSLVLSSRRTVRVISSAKPRSAARRHAAASSLLTRMPTTTTTTAAAILGAVIAYCCLSAPFLAEAFLLPPARAGLAQRETAATARVMAAKGFGKSVEPPSPAPATTGGEEGGGKAPGSEGLSGVGSWEKEYKAYIKRTGQYLCSMSWEGHQEMGRGAIFANYDDARKEDKLNETDKFGGIPSMYVPLTEFESMKAAGQEAGEEDDLGQIVRRVKDYRPEREFVVVFQAAGVMGADIVRPNVSPPEMAKHVVKSDGVSTMPSDTGLDGVIDVN</sequence>
<gene>
    <name evidence="3" type="ORF">Esi_0304_0002</name>
</gene>
<evidence type="ECO:0000313" key="3">
    <source>
        <dbReference type="EMBL" id="CBN76085.1"/>
    </source>
</evidence>
<reference evidence="3 4" key="1">
    <citation type="journal article" date="2010" name="Nature">
        <title>The Ectocarpus genome and the independent evolution of multicellularity in brown algae.</title>
        <authorList>
            <person name="Cock J.M."/>
            <person name="Sterck L."/>
            <person name="Rouze P."/>
            <person name="Scornet D."/>
            <person name="Allen A.E."/>
            <person name="Amoutzias G."/>
            <person name="Anthouard V."/>
            <person name="Artiguenave F."/>
            <person name="Aury J.M."/>
            <person name="Badger J.H."/>
            <person name="Beszteri B."/>
            <person name="Billiau K."/>
            <person name="Bonnet E."/>
            <person name="Bothwell J.H."/>
            <person name="Bowler C."/>
            <person name="Boyen C."/>
            <person name="Brownlee C."/>
            <person name="Carrano C.J."/>
            <person name="Charrier B."/>
            <person name="Cho G.Y."/>
            <person name="Coelho S.M."/>
            <person name="Collen J."/>
            <person name="Corre E."/>
            <person name="Da Silva C."/>
            <person name="Delage L."/>
            <person name="Delaroque N."/>
            <person name="Dittami S.M."/>
            <person name="Doulbeau S."/>
            <person name="Elias M."/>
            <person name="Farnham G."/>
            <person name="Gachon C.M."/>
            <person name="Gschloessl B."/>
            <person name="Heesch S."/>
            <person name="Jabbari K."/>
            <person name="Jubin C."/>
            <person name="Kawai H."/>
            <person name="Kimura K."/>
            <person name="Kloareg B."/>
            <person name="Kupper F.C."/>
            <person name="Lang D."/>
            <person name="Le Bail A."/>
            <person name="Leblanc C."/>
            <person name="Lerouge P."/>
            <person name="Lohr M."/>
            <person name="Lopez P.J."/>
            <person name="Martens C."/>
            <person name="Maumus F."/>
            <person name="Michel G."/>
            <person name="Miranda-Saavedra D."/>
            <person name="Morales J."/>
            <person name="Moreau H."/>
            <person name="Motomura T."/>
            <person name="Nagasato C."/>
            <person name="Napoli C.A."/>
            <person name="Nelson D.R."/>
            <person name="Nyvall-Collen P."/>
            <person name="Peters A.F."/>
            <person name="Pommier C."/>
            <person name="Potin P."/>
            <person name="Poulain J."/>
            <person name="Quesneville H."/>
            <person name="Read B."/>
            <person name="Rensing S.A."/>
            <person name="Ritter A."/>
            <person name="Rousvoal S."/>
            <person name="Samanta M."/>
            <person name="Samson G."/>
            <person name="Schroeder D.C."/>
            <person name="Segurens B."/>
            <person name="Strittmatter M."/>
            <person name="Tonon T."/>
            <person name="Tregear J.W."/>
            <person name="Valentin K."/>
            <person name="von Dassow P."/>
            <person name="Yamagishi T."/>
            <person name="Van de Peer Y."/>
            <person name="Wincker P."/>
        </authorList>
    </citation>
    <scope>NUCLEOTIDE SEQUENCE [LARGE SCALE GENOMIC DNA]</scope>
    <source>
        <strain evidence="4">Ec32 / CCAP1310/4</strain>
    </source>
</reference>
<evidence type="ECO:0000256" key="1">
    <source>
        <dbReference type="SAM" id="MobiDB-lite"/>
    </source>
</evidence>
<keyword evidence="2" id="KW-0472">Membrane</keyword>
<dbReference type="AlphaFoldDB" id="D8LKQ0"/>
<evidence type="ECO:0000313" key="4">
    <source>
        <dbReference type="Proteomes" id="UP000002630"/>
    </source>
</evidence>
<feature type="region of interest" description="Disordered" evidence="1">
    <location>
        <begin position="269"/>
        <end position="289"/>
    </location>
</feature>
<dbReference type="OrthoDB" id="204458at2759"/>
<keyword evidence="2" id="KW-1133">Transmembrane helix</keyword>
<proteinExistence type="predicted"/>
<dbReference type="eggNOG" id="ENOG502T1HY">
    <property type="taxonomic scope" value="Eukaryota"/>
</dbReference>
<protein>
    <submittedName>
        <fullName evidence="3">Uncharacterized protein</fullName>
    </submittedName>
</protein>
<dbReference type="InParanoid" id="D8LKQ0"/>
<name>D8LKQ0_ECTSI</name>
<keyword evidence="4" id="KW-1185">Reference proteome</keyword>
<evidence type="ECO:0000256" key="2">
    <source>
        <dbReference type="SAM" id="Phobius"/>
    </source>
</evidence>
<accession>D8LKQ0</accession>